<name>A0A9E6STU0_9ACTN</name>
<reference evidence="6" key="2">
    <citation type="submission" date="2021-04" db="EMBL/GenBank/DDBJ databases">
        <title>Novel species in family Eggerthellaceae.</title>
        <authorList>
            <person name="Zhang G."/>
        </authorList>
    </citation>
    <scope>NUCLEOTIDE SEQUENCE</scope>
    <source>
        <strain evidence="6">Zg-886</strain>
    </source>
</reference>
<dbReference type="Gene3D" id="3.90.1150.10">
    <property type="entry name" value="Aspartate Aminotransferase, domain 1"/>
    <property type="match status" value="1"/>
</dbReference>
<evidence type="ECO:0000256" key="3">
    <source>
        <dbReference type="PIRSR" id="PIRSR000390-2"/>
    </source>
</evidence>
<dbReference type="Proteomes" id="UP000636394">
    <property type="component" value="Unassembled WGS sequence"/>
</dbReference>
<keyword evidence="6" id="KW-0808">Transferase</keyword>
<dbReference type="PANTHER" id="PTHR30244:SF34">
    <property type="entry name" value="DTDP-4-AMINO-4,6-DIDEOXYGALACTOSE TRANSAMINASE"/>
    <property type="match status" value="1"/>
</dbReference>
<reference evidence="5 7" key="1">
    <citation type="submission" date="2019-11" db="EMBL/GenBank/DDBJ databases">
        <title>Eggerthellaceae novel genus isolated from the rectal contents of marmort.</title>
        <authorList>
            <person name="Zhang G."/>
        </authorList>
    </citation>
    <scope>NUCLEOTIDE SEQUENCE [LARGE SCALE GENOMIC DNA]</scope>
    <source>
        <strain evidence="7">zg-886</strain>
        <strain evidence="5">Zg-886</strain>
    </source>
</reference>
<comment type="cofactor">
    <cofactor evidence="1">
        <name>pyridoxal 5'-phosphate</name>
        <dbReference type="ChEBI" id="CHEBI:597326"/>
    </cofactor>
</comment>
<keyword evidence="7" id="KW-1185">Reference proteome</keyword>
<keyword evidence="6" id="KW-0032">Aminotransferase</keyword>
<dbReference type="CDD" id="cd00616">
    <property type="entry name" value="AHBA_syn"/>
    <property type="match status" value="1"/>
</dbReference>
<evidence type="ECO:0000256" key="2">
    <source>
        <dbReference type="PIRSR" id="PIRSR000390-1"/>
    </source>
</evidence>
<sequence>MQRTIPFSPPDISQAEIDAVIDTLKSGWITTGPKTKELERRLAAFTGAGGVACVSSATAALECILRLLGVHEGDEVVVPAYTYTATCSPVCHVGATPVMCDSQDGAYDLDLDAVAAAVTPRTKAIVAVDLGGRMADCSSLLGIAEAARPQFQAASDVQEALGRIAVIADAAHALGAVDRGVRAGSAADFSSFSFHAVKNFTTAEGGALAWRAGLFDGDELYRRAMLLSLHGQTKDALAKAKGGSWEYDVVFPGWKCNMTDIQAALGLAQLERYPRLLARRRAMVARYEANLAHLPVSWLRHYEDASGASAALAADGPARLADDGFSSSGHLMMVSLDGRSAAFRNALIEELAASGVAANVHFKPLPLLSAYRDLGFDPHDFPRATALFEREVSLPLHTLLADDDIDYVCDAFAAAYAALDKRGLR</sequence>
<dbReference type="GO" id="GO:0008483">
    <property type="term" value="F:transaminase activity"/>
    <property type="evidence" value="ECO:0007669"/>
    <property type="project" value="UniProtKB-KW"/>
</dbReference>
<dbReference type="AlphaFoldDB" id="A0A9E6STU0"/>
<feature type="modified residue" description="N6-(pyridoxal phosphate)lysine" evidence="3">
    <location>
        <position position="198"/>
    </location>
</feature>
<dbReference type="InterPro" id="IPR015421">
    <property type="entry name" value="PyrdxlP-dep_Trfase_major"/>
</dbReference>
<dbReference type="EMBL" id="WPCR01000008">
    <property type="protein sequence ID" value="NHM14527.1"/>
    <property type="molecule type" value="Genomic_DNA"/>
</dbReference>
<dbReference type="KEGG" id="ebz:J7S26_05370"/>
<dbReference type="InterPro" id="IPR015422">
    <property type="entry name" value="PyrdxlP-dep_Trfase_small"/>
</dbReference>
<evidence type="ECO:0000313" key="7">
    <source>
        <dbReference type="Proteomes" id="UP000636394"/>
    </source>
</evidence>
<dbReference type="RefSeq" id="WP_166339817.1">
    <property type="nucleotide sequence ID" value="NZ_CP072829.1"/>
</dbReference>
<feature type="active site" description="Proton acceptor" evidence="2">
    <location>
        <position position="198"/>
    </location>
</feature>
<comment type="similarity">
    <text evidence="4">Belongs to the DegT/DnrJ/EryC1 family.</text>
</comment>
<dbReference type="InterPro" id="IPR015424">
    <property type="entry name" value="PyrdxlP-dep_Trfase"/>
</dbReference>
<dbReference type="PANTHER" id="PTHR30244">
    <property type="entry name" value="TRANSAMINASE"/>
    <property type="match status" value="1"/>
</dbReference>
<dbReference type="PIRSF" id="PIRSF000390">
    <property type="entry name" value="PLP_StrS"/>
    <property type="match status" value="1"/>
</dbReference>
<protein>
    <submittedName>
        <fullName evidence="5">Aminotransferase class I/II-fold pyridoxal phosphate-dependent enzyme</fullName>
    </submittedName>
    <submittedName>
        <fullName evidence="6">DegT/DnrJ/EryC1/StrS family aminotransferase</fullName>
    </submittedName>
</protein>
<proteinExistence type="inferred from homology"/>
<dbReference type="InterPro" id="IPR000653">
    <property type="entry name" value="DegT/StrS_aminotransferase"/>
</dbReference>
<accession>A0A9E6STU0</accession>
<dbReference type="Pfam" id="PF01041">
    <property type="entry name" value="DegT_DnrJ_EryC1"/>
    <property type="match status" value="1"/>
</dbReference>
<dbReference type="Gene3D" id="3.40.640.10">
    <property type="entry name" value="Type I PLP-dependent aspartate aminotransferase-like (Major domain)"/>
    <property type="match status" value="1"/>
</dbReference>
<dbReference type="SUPFAM" id="SSF53383">
    <property type="entry name" value="PLP-dependent transferases"/>
    <property type="match status" value="1"/>
</dbReference>
<dbReference type="GO" id="GO:0000271">
    <property type="term" value="P:polysaccharide biosynthetic process"/>
    <property type="evidence" value="ECO:0007669"/>
    <property type="project" value="TreeGrafter"/>
</dbReference>
<evidence type="ECO:0000313" key="5">
    <source>
        <dbReference type="EMBL" id="NHM14527.1"/>
    </source>
</evidence>
<gene>
    <name evidence="5" type="ORF">GMI68_07080</name>
    <name evidence="6" type="ORF">J7S26_05370</name>
</gene>
<evidence type="ECO:0000313" key="6">
    <source>
        <dbReference type="EMBL" id="QTU83815.1"/>
    </source>
</evidence>
<keyword evidence="3 4" id="KW-0663">Pyridoxal phosphate</keyword>
<evidence type="ECO:0000256" key="4">
    <source>
        <dbReference type="RuleBase" id="RU004508"/>
    </source>
</evidence>
<evidence type="ECO:0000313" key="8">
    <source>
        <dbReference type="Proteomes" id="UP000671910"/>
    </source>
</evidence>
<dbReference type="EMBL" id="CP072829">
    <property type="protein sequence ID" value="QTU83815.1"/>
    <property type="molecule type" value="Genomic_DNA"/>
</dbReference>
<dbReference type="GO" id="GO:0030170">
    <property type="term" value="F:pyridoxal phosphate binding"/>
    <property type="evidence" value="ECO:0007669"/>
    <property type="project" value="TreeGrafter"/>
</dbReference>
<dbReference type="Proteomes" id="UP000671910">
    <property type="component" value="Chromosome"/>
</dbReference>
<evidence type="ECO:0000256" key="1">
    <source>
        <dbReference type="ARBA" id="ARBA00001933"/>
    </source>
</evidence>
<organism evidence="6 8">
    <name type="scientific">Xiamenia xianingshaonis</name>
    <dbReference type="NCBI Taxonomy" id="2682776"/>
    <lineage>
        <taxon>Bacteria</taxon>
        <taxon>Bacillati</taxon>
        <taxon>Actinomycetota</taxon>
        <taxon>Coriobacteriia</taxon>
        <taxon>Eggerthellales</taxon>
        <taxon>Eggerthellaceae</taxon>
        <taxon>Xiamenia</taxon>
    </lineage>
</organism>